<protein>
    <recommendedName>
        <fullName evidence="7">Chromo domain-containing protein</fullName>
    </recommendedName>
</protein>
<keyword evidence="1" id="KW-0808">Transferase</keyword>
<dbReference type="PANTHER" id="PTHR37984">
    <property type="entry name" value="PROTEIN CBG26694"/>
    <property type="match status" value="1"/>
</dbReference>
<keyword evidence="6" id="KW-0695">RNA-directed DNA polymerase</keyword>
<dbReference type="CDD" id="cd09274">
    <property type="entry name" value="RNase_HI_RT_Ty3"/>
    <property type="match status" value="1"/>
</dbReference>
<keyword evidence="9" id="KW-1185">Reference proteome</keyword>
<proteinExistence type="predicted"/>
<dbReference type="InterPro" id="IPR043502">
    <property type="entry name" value="DNA/RNA_pol_sf"/>
</dbReference>
<dbReference type="AlphaFoldDB" id="A0A176VJX6"/>
<accession>A0A176VJX6</accession>
<evidence type="ECO:0000259" key="7">
    <source>
        <dbReference type="PROSITE" id="PS50013"/>
    </source>
</evidence>
<organism evidence="8 9">
    <name type="scientific">Marchantia polymorpha subsp. ruderalis</name>
    <dbReference type="NCBI Taxonomy" id="1480154"/>
    <lineage>
        <taxon>Eukaryota</taxon>
        <taxon>Viridiplantae</taxon>
        <taxon>Streptophyta</taxon>
        <taxon>Embryophyta</taxon>
        <taxon>Marchantiophyta</taxon>
        <taxon>Marchantiopsida</taxon>
        <taxon>Marchantiidae</taxon>
        <taxon>Marchantiales</taxon>
        <taxon>Marchantiaceae</taxon>
        <taxon>Marchantia</taxon>
    </lineage>
</organism>
<evidence type="ECO:0000256" key="3">
    <source>
        <dbReference type="ARBA" id="ARBA00022722"/>
    </source>
</evidence>
<evidence type="ECO:0000256" key="2">
    <source>
        <dbReference type="ARBA" id="ARBA00022695"/>
    </source>
</evidence>
<comment type="caution">
    <text evidence="8">The sequence shown here is derived from an EMBL/GenBank/DDBJ whole genome shotgun (WGS) entry which is preliminary data.</text>
</comment>
<dbReference type="Gene3D" id="2.40.50.40">
    <property type="match status" value="1"/>
</dbReference>
<sequence>MVDARACMKAAKNERAFAIYAIPTFEPVQGSTKLPTQYEEYRDVFEKKNADTLPQHRPYDCGIKLQEGAQPPFCPIYRLSQYELDALREYLDNNLTKNFIQHSTSHARAPLMFVKKDGSLRICVDYCGLNKNPFILETDASDFALGAVLSQLIKDECLHPIAFHSQKFTLAEINHKIQDKELLAIVDSFQEWLHFLKGAEHPITIYTDHKNLEYFMSAKDYDVSKRTWELASNLENAPKMIQEFHQKYPQKTKSVRVQRD</sequence>
<evidence type="ECO:0000256" key="4">
    <source>
        <dbReference type="ARBA" id="ARBA00022759"/>
    </source>
</evidence>
<dbReference type="Gene3D" id="3.10.10.10">
    <property type="entry name" value="HIV Type 1 Reverse Transcriptase, subunit A, domain 1"/>
    <property type="match status" value="1"/>
</dbReference>
<evidence type="ECO:0000256" key="1">
    <source>
        <dbReference type="ARBA" id="ARBA00022679"/>
    </source>
</evidence>
<dbReference type="InterPro" id="IPR041373">
    <property type="entry name" value="RT_RNaseH"/>
</dbReference>
<dbReference type="GO" id="GO:0004519">
    <property type="term" value="F:endonuclease activity"/>
    <property type="evidence" value="ECO:0007669"/>
    <property type="project" value="UniProtKB-KW"/>
</dbReference>
<dbReference type="InterPro" id="IPR000953">
    <property type="entry name" value="Chromo/chromo_shadow_dom"/>
</dbReference>
<dbReference type="CDD" id="cd00024">
    <property type="entry name" value="CD_CSD"/>
    <property type="match status" value="1"/>
</dbReference>
<evidence type="ECO:0000313" key="9">
    <source>
        <dbReference type="Proteomes" id="UP000077202"/>
    </source>
</evidence>
<dbReference type="SUPFAM" id="SSF56672">
    <property type="entry name" value="DNA/RNA polymerases"/>
    <property type="match status" value="1"/>
</dbReference>
<keyword evidence="2" id="KW-0548">Nucleotidyltransferase</keyword>
<dbReference type="Proteomes" id="UP000077202">
    <property type="component" value="Unassembled WGS sequence"/>
</dbReference>
<dbReference type="GO" id="GO:0003964">
    <property type="term" value="F:RNA-directed DNA polymerase activity"/>
    <property type="evidence" value="ECO:0007669"/>
    <property type="project" value="UniProtKB-KW"/>
</dbReference>
<reference evidence="8" key="1">
    <citation type="submission" date="2016-03" db="EMBL/GenBank/DDBJ databases">
        <title>Mechanisms controlling the formation of the plant cell surface in tip-growing cells are functionally conserved among land plants.</title>
        <authorList>
            <person name="Honkanen S."/>
            <person name="Jones V.A."/>
            <person name="Morieri G."/>
            <person name="Champion C."/>
            <person name="Hetherington A.J."/>
            <person name="Kelly S."/>
            <person name="Saint-Marcoux D."/>
            <person name="Proust H."/>
            <person name="Prescott H."/>
            <person name="Dolan L."/>
        </authorList>
    </citation>
    <scope>NUCLEOTIDE SEQUENCE [LARGE SCALE GENOMIC DNA]</scope>
    <source>
        <tissue evidence="8">Whole gametophyte</tissue>
    </source>
</reference>
<dbReference type="Pfam" id="PF17917">
    <property type="entry name" value="RT_RNaseH"/>
    <property type="match status" value="1"/>
</dbReference>
<evidence type="ECO:0000256" key="6">
    <source>
        <dbReference type="ARBA" id="ARBA00022918"/>
    </source>
</evidence>
<feature type="domain" description="Chromo" evidence="7">
    <location>
        <begin position="197"/>
        <end position="256"/>
    </location>
</feature>
<keyword evidence="3" id="KW-0540">Nuclease</keyword>
<dbReference type="EMBL" id="LVLJ01003476">
    <property type="protein sequence ID" value="OAE21268.1"/>
    <property type="molecule type" value="Genomic_DNA"/>
</dbReference>
<dbReference type="PROSITE" id="PS50013">
    <property type="entry name" value="CHROMO_2"/>
    <property type="match status" value="1"/>
</dbReference>
<dbReference type="InterPro" id="IPR050951">
    <property type="entry name" value="Retrovirus_Pol_polyprotein"/>
</dbReference>
<keyword evidence="5" id="KW-0378">Hydrolase</keyword>
<keyword evidence="4" id="KW-0255">Endonuclease</keyword>
<evidence type="ECO:0000313" key="8">
    <source>
        <dbReference type="EMBL" id="OAE21268.1"/>
    </source>
</evidence>
<gene>
    <name evidence="8" type="ORF">AXG93_868s1050</name>
</gene>
<evidence type="ECO:0000256" key="5">
    <source>
        <dbReference type="ARBA" id="ARBA00022801"/>
    </source>
</evidence>
<dbReference type="GO" id="GO:0016787">
    <property type="term" value="F:hydrolase activity"/>
    <property type="evidence" value="ECO:0007669"/>
    <property type="project" value="UniProtKB-KW"/>
</dbReference>
<name>A0A176VJX6_MARPO</name>
<dbReference type="PANTHER" id="PTHR37984:SF5">
    <property type="entry name" value="PROTEIN NYNRIN-LIKE"/>
    <property type="match status" value="1"/>
</dbReference>